<keyword evidence="4" id="KW-1133">Transmembrane helix</keyword>
<dbReference type="PANTHER" id="PTHR31568">
    <property type="entry name" value="RCG49325, ISOFORM CRA_A"/>
    <property type="match status" value="1"/>
</dbReference>
<dbReference type="GO" id="GO:0005886">
    <property type="term" value="C:plasma membrane"/>
    <property type="evidence" value="ECO:0007669"/>
    <property type="project" value="InterPro"/>
</dbReference>
<comment type="similarity">
    <text evidence="2">Belongs to the CYSTM1 family.</text>
</comment>
<keyword evidence="9" id="KW-1185">Reference proteome</keyword>
<evidence type="ECO:0000256" key="6">
    <source>
        <dbReference type="SAM" id="MobiDB-lite"/>
    </source>
</evidence>
<dbReference type="Pfam" id="PF12734">
    <property type="entry name" value="CYSTM"/>
    <property type="match status" value="1"/>
</dbReference>
<keyword evidence="3" id="KW-0812">Transmembrane</keyword>
<dbReference type="KEGG" id="qsa:O6P43_020667"/>
<evidence type="ECO:0000313" key="8">
    <source>
        <dbReference type="EMBL" id="KAJ7960188.1"/>
    </source>
</evidence>
<evidence type="ECO:0000256" key="4">
    <source>
        <dbReference type="ARBA" id="ARBA00022989"/>
    </source>
</evidence>
<comment type="subcellular location">
    <subcellularLocation>
        <location evidence="1">Membrane</location>
        <topology evidence="1">Single-pass membrane protein</topology>
    </subcellularLocation>
</comment>
<feature type="domain" description="Cysteine-rich transmembrane" evidence="7">
    <location>
        <begin position="28"/>
        <end position="71"/>
    </location>
</feature>
<feature type="compositionally biased region" description="Polar residues" evidence="6">
    <location>
        <begin position="1"/>
        <end position="20"/>
    </location>
</feature>
<evidence type="ECO:0000313" key="9">
    <source>
        <dbReference type="Proteomes" id="UP001163823"/>
    </source>
</evidence>
<evidence type="ECO:0000256" key="3">
    <source>
        <dbReference type="ARBA" id="ARBA00022692"/>
    </source>
</evidence>
<dbReference type="EMBL" id="JARAOO010000008">
    <property type="protein sequence ID" value="KAJ7960188.1"/>
    <property type="molecule type" value="Genomic_DNA"/>
</dbReference>
<sequence>MSSSQSAASYPDLPSSTGPTPYSAAAPPGYPTMDASSTNPQNHVETKSKGDGFWKGCCAALCCCWVLDACCF</sequence>
<evidence type="ECO:0000256" key="5">
    <source>
        <dbReference type="ARBA" id="ARBA00023136"/>
    </source>
</evidence>
<comment type="caution">
    <text evidence="8">The sequence shown here is derived from an EMBL/GenBank/DDBJ whole genome shotgun (WGS) entry which is preliminary data.</text>
</comment>
<name>A0AAD7LLI1_QUISA</name>
<dbReference type="InterPro" id="IPR044850">
    <property type="entry name" value="WIH1-like"/>
</dbReference>
<protein>
    <submittedName>
        <fullName evidence="8">Cysteine-rich/transmembrane domain A-like protein</fullName>
    </submittedName>
</protein>
<dbReference type="InterPro" id="IPR028144">
    <property type="entry name" value="CYSTM_dom"/>
</dbReference>
<feature type="region of interest" description="Disordered" evidence="6">
    <location>
        <begin position="1"/>
        <end position="48"/>
    </location>
</feature>
<organism evidence="8 9">
    <name type="scientific">Quillaja saponaria</name>
    <name type="common">Soap bark tree</name>
    <dbReference type="NCBI Taxonomy" id="32244"/>
    <lineage>
        <taxon>Eukaryota</taxon>
        <taxon>Viridiplantae</taxon>
        <taxon>Streptophyta</taxon>
        <taxon>Embryophyta</taxon>
        <taxon>Tracheophyta</taxon>
        <taxon>Spermatophyta</taxon>
        <taxon>Magnoliopsida</taxon>
        <taxon>eudicotyledons</taxon>
        <taxon>Gunneridae</taxon>
        <taxon>Pentapetalae</taxon>
        <taxon>rosids</taxon>
        <taxon>fabids</taxon>
        <taxon>Fabales</taxon>
        <taxon>Quillajaceae</taxon>
        <taxon>Quillaja</taxon>
    </lineage>
</organism>
<dbReference type="Proteomes" id="UP001163823">
    <property type="component" value="Chromosome 8"/>
</dbReference>
<dbReference type="AlphaFoldDB" id="A0AAD7LLI1"/>
<evidence type="ECO:0000256" key="1">
    <source>
        <dbReference type="ARBA" id="ARBA00004167"/>
    </source>
</evidence>
<gene>
    <name evidence="8" type="ORF">O6P43_020667</name>
</gene>
<evidence type="ECO:0000259" key="7">
    <source>
        <dbReference type="Pfam" id="PF12734"/>
    </source>
</evidence>
<evidence type="ECO:0000256" key="2">
    <source>
        <dbReference type="ARBA" id="ARBA00009444"/>
    </source>
</evidence>
<feature type="compositionally biased region" description="Polar residues" evidence="6">
    <location>
        <begin position="34"/>
        <end position="43"/>
    </location>
</feature>
<accession>A0AAD7LLI1</accession>
<dbReference type="PANTHER" id="PTHR31568:SF122">
    <property type="entry name" value="PROTEIN CYSTEINE-RICH TRANSMEMBRANE MODULE 9"/>
    <property type="match status" value="1"/>
</dbReference>
<keyword evidence="5" id="KW-0472">Membrane</keyword>
<proteinExistence type="inferred from homology"/>
<reference evidence="8" key="1">
    <citation type="journal article" date="2023" name="Science">
        <title>Elucidation of the pathway for biosynthesis of saponin adjuvants from the soapbark tree.</title>
        <authorList>
            <person name="Reed J."/>
            <person name="Orme A."/>
            <person name="El-Demerdash A."/>
            <person name="Owen C."/>
            <person name="Martin L.B.B."/>
            <person name="Misra R.C."/>
            <person name="Kikuchi S."/>
            <person name="Rejzek M."/>
            <person name="Martin A.C."/>
            <person name="Harkess A."/>
            <person name="Leebens-Mack J."/>
            <person name="Louveau T."/>
            <person name="Stephenson M.J."/>
            <person name="Osbourn A."/>
        </authorList>
    </citation>
    <scope>NUCLEOTIDE SEQUENCE</scope>
    <source>
        <strain evidence="8">S10</strain>
    </source>
</reference>